<evidence type="ECO:0000256" key="2">
    <source>
        <dbReference type="ARBA" id="ARBA00022460"/>
    </source>
</evidence>
<dbReference type="AlphaFoldDB" id="A0A158R262"/>
<dbReference type="PANTHER" id="PTHR22907">
    <property type="entry name" value="GH04558P"/>
    <property type="match status" value="1"/>
</dbReference>
<dbReference type="GO" id="GO:0005886">
    <property type="term" value="C:plasma membrane"/>
    <property type="evidence" value="ECO:0007669"/>
    <property type="project" value="UniProtKB-SubCell"/>
</dbReference>
<dbReference type="InterPro" id="IPR056953">
    <property type="entry name" value="CUT_N"/>
</dbReference>
<dbReference type="InterPro" id="IPR051962">
    <property type="entry name" value="Cuticlin"/>
</dbReference>
<evidence type="ECO:0000313" key="9">
    <source>
        <dbReference type="EMBL" id="VDL78703.1"/>
    </source>
</evidence>
<keyword evidence="7" id="KW-0472">Membrane</keyword>
<dbReference type="GO" id="GO:0042302">
    <property type="term" value="F:structural constituent of cuticle"/>
    <property type="evidence" value="ECO:0007669"/>
    <property type="project" value="UniProtKB-KW"/>
</dbReference>
<keyword evidence="2" id="KW-0193">Cuticle</keyword>
<evidence type="ECO:0000256" key="7">
    <source>
        <dbReference type="ARBA" id="ARBA00023136"/>
    </source>
</evidence>
<reference evidence="11" key="1">
    <citation type="submission" date="2016-04" db="UniProtKB">
        <authorList>
            <consortium name="WormBaseParasite"/>
        </authorList>
    </citation>
    <scope>IDENTIFICATION</scope>
</reference>
<keyword evidence="10" id="KW-1185">Reference proteome</keyword>
<gene>
    <name evidence="9" type="ORF">NBR_LOCUS15109</name>
</gene>
<dbReference type="Pfam" id="PF25057">
    <property type="entry name" value="CUT_N"/>
    <property type="match status" value="1"/>
</dbReference>
<feature type="domain" description="ZP" evidence="8">
    <location>
        <begin position="283"/>
        <end position="522"/>
    </location>
</feature>
<keyword evidence="3" id="KW-1003">Cell membrane</keyword>
<name>A0A158R262_NIPBR</name>
<proteinExistence type="predicted"/>
<accession>A0A158R262</accession>
<sequence>MEYADLYDVIVNSDKEFRDAISHSKGKLKLHTTLTDGQMLSAAEIAGRPNRSHSIPPPGYGYKYTSGPYSQNLLYGMPPHSGMLLRFLASPFPFGGHHRSFIGPNKYHQFGGWTSNRYYTSVRLIAHNSDSAAYGPYNGKSNIDLLVEIMRQGAIDDCGLIAQIEMDLSRLGQLDIQRKVPRSNALENYQGSSASPLTKGNDKGKGVEVIEVAHLAKWTPSRAMILLQLLLAGEIILSPTFAEKSLTKVYDDGVIPLVPQTLSSARFLKLQRFPLLRLAPPRQARRRSTGVMGVVLKRPFRGRIFASHREKDPQCLEYYSLATVPKFVTALYGGCGVWRRKSILSSTTDFHLRLVVSYDFVALTEEDRIYDLTCSYTSKNVSVEAHYDTVNFVADVMRNSSEIPQCQYSIRVDALDGPRIQSAILGQLVFHRWSCPSDEYSFKVYRCYVHNGAKQSYQIINDDGCSLDEAILPHPTYDFRQGIVYAATKAFRLTASKRVFFNCMLSICHRTDEQCMQEIPPRCPRTLRKRRHVATDEWSMEQRLQRLQTRLSTGNLTFGYSIPDEFTHGSDGVLSTFDLPQDDSHEVPADSGEEPEMPGAVTLVLEFIKKGVRRNWSG</sequence>
<dbReference type="WBParaSite" id="NBR_0001510801-mRNA-1">
    <property type="protein sequence ID" value="NBR_0001510801-mRNA-1"/>
    <property type="gene ID" value="NBR_0001510801"/>
</dbReference>
<dbReference type="EMBL" id="UYSL01021604">
    <property type="protein sequence ID" value="VDL78703.1"/>
    <property type="molecule type" value="Genomic_DNA"/>
</dbReference>
<organism evidence="11">
    <name type="scientific">Nippostrongylus brasiliensis</name>
    <name type="common">Rat hookworm</name>
    <dbReference type="NCBI Taxonomy" id="27835"/>
    <lineage>
        <taxon>Eukaryota</taxon>
        <taxon>Metazoa</taxon>
        <taxon>Ecdysozoa</taxon>
        <taxon>Nematoda</taxon>
        <taxon>Chromadorea</taxon>
        <taxon>Rhabditida</taxon>
        <taxon>Rhabditina</taxon>
        <taxon>Rhabditomorpha</taxon>
        <taxon>Strongyloidea</taxon>
        <taxon>Heligmosomidae</taxon>
        <taxon>Nippostrongylus</taxon>
    </lineage>
</organism>
<keyword evidence="4" id="KW-0812">Transmembrane</keyword>
<dbReference type="Gene3D" id="2.60.40.4100">
    <property type="entry name" value="Zona pellucida, ZP-C domain"/>
    <property type="match status" value="1"/>
</dbReference>
<evidence type="ECO:0000256" key="4">
    <source>
        <dbReference type="ARBA" id="ARBA00022692"/>
    </source>
</evidence>
<evidence type="ECO:0000313" key="10">
    <source>
        <dbReference type="Proteomes" id="UP000271162"/>
    </source>
</evidence>
<dbReference type="PANTHER" id="PTHR22907:SF14">
    <property type="entry name" value="ZP DOMAIN-CONTAINING PROTEIN"/>
    <property type="match status" value="1"/>
</dbReference>
<evidence type="ECO:0000256" key="5">
    <source>
        <dbReference type="ARBA" id="ARBA00022729"/>
    </source>
</evidence>
<evidence type="ECO:0000259" key="8">
    <source>
        <dbReference type="PROSITE" id="PS51034"/>
    </source>
</evidence>
<evidence type="ECO:0000256" key="3">
    <source>
        <dbReference type="ARBA" id="ARBA00022475"/>
    </source>
</evidence>
<dbReference type="InterPro" id="IPR001507">
    <property type="entry name" value="ZP_dom"/>
</dbReference>
<keyword evidence="5" id="KW-0732">Signal</keyword>
<evidence type="ECO:0000256" key="6">
    <source>
        <dbReference type="ARBA" id="ARBA00022989"/>
    </source>
</evidence>
<dbReference type="SMART" id="SM00241">
    <property type="entry name" value="ZP"/>
    <property type="match status" value="1"/>
</dbReference>
<dbReference type="PROSITE" id="PS51034">
    <property type="entry name" value="ZP_2"/>
    <property type="match status" value="1"/>
</dbReference>
<evidence type="ECO:0000313" key="11">
    <source>
        <dbReference type="WBParaSite" id="NBR_0001510801-mRNA-1"/>
    </source>
</evidence>
<protein>
    <submittedName>
        <fullName evidence="11">ZP domain-containing protein</fullName>
    </submittedName>
</protein>
<dbReference type="InterPro" id="IPR042235">
    <property type="entry name" value="ZP-C_dom"/>
</dbReference>
<keyword evidence="6" id="KW-1133">Transmembrane helix</keyword>
<dbReference type="InterPro" id="IPR057475">
    <property type="entry name" value="CUT_C"/>
</dbReference>
<evidence type="ECO:0000256" key="1">
    <source>
        <dbReference type="ARBA" id="ARBA00004251"/>
    </source>
</evidence>
<reference evidence="9 10" key="2">
    <citation type="submission" date="2018-11" db="EMBL/GenBank/DDBJ databases">
        <authorList>
            <consortium name="Pathogen Informatics"/>
        </authorList>
    </citation>
    <scope>NUCLEOTIDE SEQUENCE [LARGE SCALE GENOMIC DNA]</scope>
</reference>
<dbReference type="Pfam" id="PF25301">
    <property type="entry name" value="CUT_C"/>
    <property type="match status" value="1"/>
</dbReference>
<comment type="subcellular location">
    <subcellularLocation>
        <location evidence="1">Cell membrane</location>
        <topology evidence="1">Single-pass type I membrane protein</topology>
    </subcellularLocation>
</comment>
<dbReference type="Proteomes" id="UP000271162">
    <property type="component" value="Unassembled WGS sequence"/>
</dbReference>